<organism evidence="2 3">
    <name type="scientific">Oldenlandia corymbosa var. corymbosa</name>
    <dbReference type="NCBI Taxonomy" id="529605"/>
    <lineage>
        <taxon>Eukaryota</taxon>
        <taxon>Viridiplantae</taxon>
        <taxon>Streptophyta</taxon>
        <taxon>Embryophyta</taxon>
        <taxon>Tracheophyta</taxon>
        <taxon>Spermatophyta</taxon>
        <taxon>Magnoliopsida</taxon>
        <taxon>eudicotyledons</taxon>
        <taxon>Gunneridae</taxon>
        <taxon>Pentapetalae</taxon>
        <taxon>asterids</taxon>
        <taxon>lamiids</taxon>
        <taxon>Gentianales</taxon>
        <taxon>Rubiaceae</taxon>
        <taxon>Rubioideae</taxon>
        <taxon>Spermacoceae</taxon>
        <taxon>Hedyotis-Oldenlandia complex</taxon>
        <taxon>Oldenlandia</taxon>
    </lineage>
</organism>
<feature type="compositionally biased region" description="Polar residues" evidence="1">
    <location>
        <begin position="198"/>
        <end position="214"/>
    </location>
</feature>
<feature type="compositionally biased region" description="Basic and acidic residues" evidence="1">
    <location>
        <begin position="136"/>
        <end position="178"/>
    </location>
</feature>
<reference evidence="2" key="1">
    <citation type="submission" date="2023-03" db="EMBL/GenBank/DDBJ databases">
        <authorList>
            <person name="Julca I."/>
        </authorList>
    </citation>
    <scope>NUCLEOTIDE SEQUENCE</scope>
</reference>
<feature type="compositionally biased region" description="Low complexity" evidence="1">
    <location>
        <begin position="52"/>
        <end position="63"/>
    </location>
</feature>
<feature type="compositionally biased region" description="Basic and acidic residues" evidence="1">
    <location>
        <begin position="104"/>
        <end position="113"/>
    </location>
</feature>
<dbReference type="EMBL" id="OX459125">
    <property type="protein sequence ID" value="CAI9115257.1"/>
    <property type="molecule type" value="Genomic_DNA"/>
</dbReference>
<proteinExistence type="predicted"/>
<feature type="compositionally biased region" description="Acidic residues" evidence="1">
    <location>
        <begin position="118"/>
        <end position="128"/>
    </location>
</feature>
<gene>
    <name evidence="2" type="ORF">OLC1_LOCUS21822</name>
</gene>
<feature type="region of interest" description="Disordered" evidence="1">
    <location>
        <begin position="98"/>
        <end position="214"/>
    </location>
</feature>
<sequence length="214" mass="23527">MNKNTSRASVAKQVWKNKEVPVTNTTADVKVNEASTSGLTAQEKETIQIDVAPSSPQSKQASSAKRRFSKEQLVSAMQKNQLNELGLNSRFQVLAEIQEEENTKDDNKEEMHATDSILEVEEETDSEAEMVSVEVLDEKQISEKGLRLSQDDNGIGEKDDSTAMVDERLVASDDEGQKKKVGRPKGSTKAGKSIGPKTRTSARIQSDPASKIYQ</sequence>
<protein>
    <submittedName>
        <fullName evidence="2">OLC1v1016110C1</fullName>
    </submittedName>
</protein>
<evidence type="ECO:0000313" key="2">
    <source>
        <dbReference type="EMBL" id="CAI9115257.1"/>
    </source>
</evidence>
<evidence type="ECO:0000256" key="1">
    <source>
        <dbReference type="SAM" id="MobiDB-lite"/>
    </source>
</evidence>
<keyword evidence="3" id="KW-1185">Reference proteome</keyword>
<accession>A0AAV1E5A8</accession>
<dbReference type="AlphaFoldDB" id="A0AAV1E5A8"/>
<dbReference type="Proteomes" id="UP001161247">
    <property type="component" value="Chromosome 8"/>
</dbReference>
<feature type="region of interest" description="Disordered" evidence="1">
    <location>
        <begin position="33"/>
        <end position="71"/>
    </location>
</feature>
<name>A0AAV1E5A8_OLDCO</name>
<evidence type="ECO:0000313" key="3">
    <source>
        <dbReference type="Proteomes" id="UP001161247"/>
    </source>
</evidence>